<dbReference type="PROSITE" id="PS00447">
    <property type="entry name" value="DNA_POLYMERASE_A"/>
    <property type="match status" value="1"/>
</dbReference>
<evidence type="ECO:0000256" key="8">
    <source>
        <dbReference type="ARBA" id="ARBA00023125"/>
    </source>
</evidence>
<evidence type="ECO:0000313" key="14">
    <source>
        <dbReference type="Proteomes" id="UP000176303"/>
    </source>
</evidence>
<dbReference type="InterPro" id="IPR043502">
    <property type="entry name" value="DNA/RNA_pol_sf"/>
</dbReference>
<dbReference type="Gene3D" id="1.10.150.20">
    <property type="entry name" value="5' to 3' exonuclease, C-terminal subdomain"/>
    <property type="match status" value="2"/>
</dbReference>
<reference evidence="13 14" key="1">
    <citation type="journal article" date="2016" name="Nat. Commun.">
        <title>Thousands of microbial genomes shed light on interconnected biogeochemical processes in an aquifer system.</title>
        <authorList>
            <person name="Anantharaman K."/>
            <person name="Brown C.T."/>
            <person name="Hug L.A."/>
            <person name="Sharon I."/>
            <person name="Castelle C.J."/>
            <person name="Probst A.J."/>
            <person name="Thomas B.C."/>
            <person name="Singh A."/>
            <person name="Wilkins M.J."/>
            <person name="Karaoz U."/>
            <person name="Brodie E.L."/>
            <person name="Williams K.H."/>
            <person name="Hubbard S.S."/>
            <person name="Banfield J.F."/>
        </authorList>
    </citation>
    <scope>NUCLEOTIDE SEQUENCE [LARGE SCALE GENOMIC DNA]</scope>
</reference>
<comment type="caution">
    <text evidence="13">The sequence shown here is derived from an EMBL/GenBank/DDBJ whole genome shotgun (WGS) entry which is preliminary data.</text>
</comment>
<accession>A0A1F7U2W7</accession>
<evidence type="ECO:0000256" key="9">
    <source>
        <dbReference type="ARBA" id="ARBA00023204"/>
    </source>
</evidence>
<evidence type="ECO:0000256" key="5">
    <source>
        <dbReference type="ARBA" id="ARBA00022705"/>
    </source>
</evidence>
<dbReference type="Pfam" id="PF00476">
    <property type="entry name" value="DNA_pol_A"/>
    <property type="match status" value="1"/>
</dbReference>
<dbReference type="SUPFAM" id="SSF47807">
    <property type="entry name" value="5' to 3' exonuclease, C-terminal subdomain"/>
    <property type="match status" value="1"/>
</dbReference>
<dbReference type="EMBL" id="MGDZ01000057">
    <property type="protein sequence ID" value="OGL72619.1"/>
    <property type="molecule type" value="Genomic_DNA"/>
</dbReference>
<evidence type="ECO:0000313" key="13">
    <source>
        <dbReference type="EMBL" id="OGL72619.1"/>
    </source>
</evidence>
<dbReference type="CDD" id="cd09898">
    <property type="entry name" value="H3TH_53EXO"/>
    <property type="match status" value="1"/>
</dbReference>
<sequence>MAKKKTEKMPAEKPLDDARGKPLRLVLLDSHAILHRAYHALPDFSNSKGEPTGALYGLMLMLFKIAETLKPDYIIAARDLPGATHRHELFEAYKATRIKAEDELIAQLEVAPKVFEAFGIPVYQHAGFEADDVVGTIVRELSARRDLETIIATGDMDTLQLVGPRVRVFTLRKGLSDTVIYDEEGVRERYGFGPERVVDYKALRGDPSDNIPGIKGIGEKTATGLIKEFGSLGDIYKALEQDPEGFAKRVKPRVVELLKTGKSDAAFSKTLATIHPNVPISFEFPKRQWHLSEHAATIMEACDALEFKSLKERVRNEHAKPGDVGEGTSAPETQKIDSTELRETSVALWLLNSDITSPALEDILRETHAEDFGKARESIFAELRTTGRLNDIFEKIEKPLIPVVERMNATGVYVDKTHLKSLSDEYGAELGRLAGRIYAHAGREFNINSPKQLGVVLYDELKINPAKQKKTAGGARTTREEELVKLAPLHPIIDDILSYRELQKLLSTYIEKMPALIGEDGRLHAEFLQTGTTTGRMGCQNPNLQNIPIKSEYGRRIRTAFAAPKGKVLAALDYSQIELRIAAGLSGDEKLVQIFKSGGDVHAAVAAQVFDVPPELVDYEMRRRAKVINFGILYGMGVNALRANLGAEVTREEAAAFLAEYFKNFSGLARYIEHTKAEASRLGYTETLFGRRRYFSGFKSSIPGLRAQAERMAINAPMQGTQSDIIKLAMVEADSLIERNGWRDKASLVLQVHDELVYELDESIAEEAARAIRKAMESMVPTDKLSDVPIIAEIAIGKDWGTMNKVSRI</sequence>
<proteinExistence type="inferred from homology"/>
<dbReference type="InterPro" id="IPR002298">
    <property type="entry name" value="DNA_polymerase_A"/>
</dbReference>
<dbReference type="GO" id="GO:0003677">
    <property type="term" value="F:DNA binding"/>
    <property type="evidence" value="ECO:0007669"/>
    <property type="project" value="UniProtKB-KW"/>
</dbReference>
<dbReference type="Pfam" id="PF01367">
    <property type="entry name" value="5_3_exonuc"/>
    <property type="match status" value="1"/>
</dbReference>
<evidence type="ECO:0000256" key="4">
    <source>
        <dbReference type="ARBA" id="ARBA00022695"/>
    </source>
</evidence>
<keyword evidence="5" id="KW-0235">DNA replication</keyword>
<dbReference type="Gene3D" id="3.30.70.370">
    <property type="match status" value="1"/>
</dbReference>
<keyword evidence="6" id="KW-0227">DNA damage</keyword>
<dbReference type="PRINTS" id="PR00868">
    <property type="entry name" value="DNAPOLI"/>
</dbReference>
<dbReference type="InterPro" id="IPR020046">
    <property type="entry name" value="5-3_exonucl_a-hlix_arch_N"/>
</dbReference>
<keyword evidence="4" id="KW-0548">Nucleotidyltransferase</keyword>
<dbReference type="SMART" id="SM00482">
    <property type="entry name" value="POLAc"/>
    <property type="match status" value="1"/>
</dbReference>
<dbReference type="FunFam" id="1.20.1060.10:FF:000001">
    <property type="entry name" value="DNA polymerase I"/>
    <property type="match status" value="1"/>
</dbReference>
<evidence type="ECO:0000256" key="2">
    <source>
        <dbReference type="ARBA" id="ARBA00012417"/>
    </source>
</evidence>
<dbReference type="InterPro" id="IPR002421">
    <property type="entry name" value="5-3_exonuclease"/>
</dbReference>
<keyword evidence="3" id="KW-0808">Transferase</keyword>
<dbReference type="GO" id="GO:0006261">
    <property type="term" value="P:DNA-templated DNA replication"/>
    <property type="evidence" value="ECO:0007669"/>
    <property type="project" value="InterPro"/>
</dbReference>
<dbReference type="PANTHER" id="PTHR10133:SF27">
    <property type="entry name" value="DNA POLYMERASE NU"/>
    <property type="match status" value="1"/>
</dbReference>
<dbReference type="SMART" id="SM00475">
    <property type="entry name" value="53EXOc"/>
    <property type="match status" value="1"/>
</dbReference>
<evidence type="ECO:0000259" key="11">
    <source>
        <dbReference type="SMART" id="SM00475"/>
    </source>
</evidence>
<dbReference type="FunFam" id="1.10.150.20:FF:000003">
    <property type="entry name" value="DNA polymerase I"/>
    <property type="match status" value="1"/>
</dbReference>
<keyword evidence="9" id="KW-0234">DNA repair</keyword>
<dbReference type="Gene3D" id="1.20.1060.10">
    <property type="entry name" value="Taq DNA Polymerase, Chain T, domain 4"/>
    <property type="match status" value="1"/>
</dbReference>
<dbReference type="InterPro" id="IPR020045">
    <property type="entry name" value="DNA_polI_H3TH"/>
</dbReference>
<dbReference type="GO" id="GO:0006302">
    <property type="term" value="P:double-strand break repair"/>
    <property type="evidence" value="ECO:0007669"/>
    <property type="project" value="TreeGrafter"/>
</dbReference>
<evidence type="ECO:0000256" key="7">
    <source>
        <dbReference type="ARBA" id="ARBA00022932"/>
    </source>
</evidence>
<dbReference type="FunFam" id="1.10.150.20:FF:000002">
    <property type="entry name" value="DNA polymerase I"/>
    <property type="match status" value="1"/>
</dbReference>
<organism evidence="13 14">
    <name type="scientific">Candidatus Uhrbacteria bacterium RIFCSPHIGHO2_02_FULL_57_19</name>
    <dbReference type="NCBI Taxonomy" id="1802391"/>
    <lineage>
        <taxon>Bacteria</taxon>
        <taxon>Candidatus Uhriibacteriota</taxon>
    </lineage>
</organism>
<dbReference type="GO" id="GO:0008409">
    <property type="term" value="F:5'-3' exonuclease activity"/>
    <property type="evidence" value="ECO:0007669"/>
    <property type="project" value="InterPro"/>
</dbReference>
<dbReference type="SUPFAM" id="SSF88723">
    <property type="entry name" value="PIN domain-like"/>
    <property type="match status" value="1"/>
</dbReference>
<dbReference type="Pfam" id="PF02739">
    <property type="entry name" value="5_3_exonuc_N"/>
    <property type="match status" value="1"/>
</dbReference>
<protein>
    <recommendedName>
        <fullName evidence="2">DNA-directed DNA polymerase</fullName>
        <ecNumber evidence="2">2.7.7.7</ecNumber>
    </recommendedName>
</protein>
<feature type="domain" description="DNA-directed DNA polymerase family A palm" evidence="12">
    <location>
        <begin position="554"/>
        <end position="764"/>
    </location>
</feature>
<comment type="similarity">
    <text evidence="1">Belongs to the DNA polymerase type-A family.</text>
</comment>
<dbReference type="CDD" id="cd08637">
    <property type="entry name" value="DNA_pol_A_pol_I_C"/>
    <property type="match status" value="1"/>
</dbReference>
<name>A0A1F7U2W7_9BACT</name>
<evidence type="ECO:0000256" key="6">
    <source>
        <dbReference type="ARBA" id="ARBA00022763"/>
    </source>
</evidence>
<dbReference type="PANTHER" id="PTHR10133">
    <property type="entry name" value="DNA POLYMERASE I"/>
    <property type="match status" value="1"/>
</dbReference>
<evidence type="ECO:0000256" key="1">
    <source>
        <dbReference type="ARBA" id="ARBA00007705"/>
    </source>
</evidence>
<keyword evidence="8" id="KW-0238">DNA-binding</keyword>
<dbReference type="InterPro" id="IPR029060">
    <property type="entry name" value="PIN-like_dom_sf"/>
</dbReference>
<dbReference type="InterPro" id="IPR001098">
    <property type="entry name" value="DNA-dir_DNA_pol_A_palm_dom"/>
</dbReference>
<comment type="catalytic activity">
    <reaction evidence="10">
        <text>DNA(n) + a 2'-deoxyribonucleoside 5'-triphosphate = DNA(n+1) + diphosphate</text>
        <dbReference type="Rhea" id="RHEA:22508"/>
        <dbReference type="Rhea" id="RHEA-COMP:17339"/>
        <dbReference type="Rhea" id="RHEA-COMP:17340"/>
        <dbReference type="ChEBI" id="CHEBI:33019"/>
        <dbReference type="ChEBI" id="CHEBI:61560"/>
        <dbReference type="ChEBI" id="CHEBI:173112"/>
        <dbReference type="EC" id="2.7.7.7"/>
    </reaction>
</comment>
<keyword evidence="7" id="KW-0239">DNA-directed DNA polymerase</keyword>
<evidence type="ECO:0000256" key="10">
    <source>
        <dbReference type="ARBA" id="ARBA00049244"/>
    </source>
</evidence>
<dbReference type="InterPro" id="IPR008918">
    <property type="entry name" value="HhH2"/>
</dbReference>
<evidence type="ECO:0000256" key="3">
    <source>
        <dbReference type="ARBA" id="ARBA00022679"/>
    </source>
</evidence>
<dbReference type="SMART" id="SM00279">
    <property type="entry name" value="HhH2"/>
    <property type="match status" value="1"/>
</dbReference>
<dbReference type="InterPro" id="IPR036279">
    <property type="entry name" value="5-3_exonuclease_C_sf"/>
</dbReference>
<dbReference type="GO" id="GO:0003887">
    <property type="term" value="F:DNA-directed DNA polymerase activity"/>
    <property type="evidence" value="ECO:0007669"/>
    <property type="project" value="UniProtKB-KW"/>
</dbReference>
<dbReference type="AlphaFoldDB" id="A0A1F7U2W7"/>
<dbReference type="Proteomes" id="UP000176303">
    <property type="component" value="Unassembled WGS sequence"/>
</dbReference>
<gene>
    <name evidence="13" type="ORF">A3D72_01860</name>
</gene>
<dbReference type="Gene3D" id="3.40.50.1010">
    <property type="entry name" value="5'-nuclease"/>
    <property type="match status" value="1"/>
</dbReference>
<dbReference type="STRING" id="1802391.A3D72_01860"/>
<evidence type="ECO:0000259" key="12">
    <source>
        <dbReference type="SMART" id="SM00482"/>
    </source>
</evidence>
<dbReference type="CDD" id="cd09859">
    <property type="entry name" value="PIN_53EXO"/>
    <property type="match status" value="1"/>
</dbReference>
<dbReference type="SUPFAM" id="SSF56672">
    <property type="entry name" value="DNA/RNA polymerases"/>
    <property type="match status" value="1"/>
</dbReference>
<feature type="domain" description="5'-3' exonuclease" evidence="11">
    <location>
        <begin position="20"/>
        <end position="290"/>
    </location>
</feature>
<dbReference type="InterPro" id="IPR019760">
    <property type="entry name" value="DNA-dir_DNA_pol_A_CS"/>
</dbReference>
<dbReference type="EC" id="2.7.7.7" evidence="2"/>